<evidence type="ECO:0000256" key="1">
    <source>
        <dbReference type="SAM" id="MobiDB-lite"/>
    </source>
</evidence>
<keyword evidence="2" id="KW-0812">Transmembrane</keyword>
<keyword evidence="4" id="KW-1185">Reference proteome</keyword>
<dbReference type="AlphaFoldDB" id="A0A8S4AIJ4"/>
<evidence type="ECO:0000256" key="2">
    <source>
        <dbReference type="SAM" id="Phobius"/>
    </source>
</evidence>
<feature type="region of interest" description="Disordered" evidence="1">
    <location>
        <begin position="77"/>
        <end position="101"/>
    </location>
</feature>
<gene>
    <name evidence="3" type="ORF">MMEN_LOCUS2013</name>
</gene>
<sequence>MWNPRENIPGGAAGDRVPPGWCWLPFSRTPAHALSAGDTEPPQPPQPSAFSLSLLFLLSLSPLMLMMLMLPPVGRRTRKARNRDASARRPAPGASSSRRLQREAETGRFESFLGSRGVSPLGGANRRRKCAARLCAPGLFLLSYAFLLLLYKAETLNRTLHW</sequence>
<feature type="transmembrane region" description="Helical" evidence="2">
    <location>
        <begin position="134"/>
        <end position="153"/>
    </location>
</feature>
<comment type="caution">
    <text evidence="3">The sequence shown here is derived from an EMBL/GenBank/DDBJ whole genome shotgun (WGS) entry which is preliminary data.</text>
</comment>
<organism evidence="3 4">
    <name type="scientific">Menidia menidia</name>
    <name type="common">Atlantic silverside</name>
    <dbReference type="NCBI Taxonomy" id="238744"/>
    <lineage>
        <taxon>Eukaryota</taxon>
        <taxon>Metazoa</taxon>
        <taxon>Chordata</taxon>
        <taxon>Craniata</taxon>
        <taxon>Vertebrata</taxon>
        <taxon>Euteleostomi</taxon>
        <taxon>Actinopterygii</taxon>
        <taxon>Neopterygii</taxon>
        <taxon>Teleostei</taxon>
        <taxon>Neoteleostei</taxon>
        <taxon>Acanthomorphata</taxon>
        <taxon>Ovalentaria</taxon>
        <taxon>Atherinomorphae</taxon>
        <taxon>Atheriniformes</taxon>
        <taxon>Atherinopsidae</taxon>
        <taxon>Menidiinae</taxon>
        <taxon>Menidia</taxon>
    </lineage>
</organism>
<dbReference type="Proteomes" id="UP000677803">
    <property type="component" value="Unassembled WGS sequence"/>
</dbReference>
<evidence type="ECO:0000313" key="3">
    <source>
        <dbReference type="EMBL" id="CAG5865346.1"/>
    </source>
</evidence>
<keyword evidence="2" id="KW-1133">Transmembrane helix</keyword>
<name>A0A8S4AIJ4_9TELE</name>
<proteinExistence type="predicted"/>
<reference evidence="3" key="1">
    <citation type="submission" date="2021-05" db="EMBL/GenBank/DDBJ databases">
        <authorList>
            <person name="Tigano A."/>
        </authorList>
    </citation>
    <scope>NUCLEOTIDE SEQUENCE</scope>
</reference>
<dbReference type="EMBL" id="CAJRST010001113">
    <property type="protein sequence ID" value="CAG5865346.1"/>
    <property type="molecule type" value="Genomic_DNA"/>
</dbReference>
<accession>A0A8S4AIJ4</accession>
<keyword evidence="2" id="KW-0472">Membrane</keyword>
<feature type="compositionally biased region" description="Low complexity" evidence="1">
    <location>
        <begin position="88"/>
        <end position="98"/>
    </location>
</feature>
<feature type="transmembrane region" description="Helical" evidence="2">
    <location>
        <begin position="49"/>
        <end position="73"/>
    </location>
</feature>
<evidence type="ECO:0000313" key="4">
    <source>
        <dbReference type="Proteomes" id="UP000677803"/>
    </source>
</evidence>
<protein>
    <submittedName>
        <fullName evidence="3">(Atlantic silverside) hypothetical protein</fullName>
    </submittedName>
</protein>